<dbReference type="PANTHER" id="PTHR23268">
    <property type="entry name" value="T-CELL RECEPTOR BETA CHAIN"/>
    <property type="match status" value="1"/>
</dbReference>
<evidence type="ECO:0000256" key="2">
    <source>
        <dbReference type="ARBA" id="ARBA00022859"/>
    </source>
</evidence>
<sequence length="181" mass="19965">MSMGRFCLCPTVCLSADVAQTPGLVLVPPGANVTLECEHPDSGFLYKFWYRQEKNRPLTLIGSVHTTQKPNLEKEFEGRISILPRSAQSAALTVTNVSPSDAATYYCASSTHSEAGRGAPCVEPRPPLPPNRQRLPPVQQRPPPSYTYSTAHSLHRDSPVLSTIQQEQPPKFAHSLYREIP</sequence>
<dbReference type="PROSITE" id="PS50835">
    <property type="entry name" value="IG_LIKE"/>
    <property type="match status" value="1"/>
</dbReference>
<dbReference type="Gene3D" id="2.60.40.10">
    <property type="entry name" value="Immunoglobulins"/>
    <property type="match status" value="1"/>
</dbReference>
<organism evidence="5">
    <name type="scientific">Xenopus tropicalis</name>
    <name type="common">Western clawed frog</name>
    <name type="synonym">Silurana tropicalis</name>
    <dbReference type="NCBI Taxonomy" id="8364"/>
    <lineage>
        <taxon>Eukaryota</taxon>
        <taxon>Metazoa</taxon>
        <taxon>Chordata</taxon>
        <taxon>Craniata</taxon>
        <taxon>Vertebrata</taxon>
        <taxon>Euteleostomi</taxon>
        <taxon>Amphibia</taxon>
        <taxon>Batrachia</taxon>
        <taxon>Anura</taxon>
        <taxon>Pipoidea</taxon>
        <taxon>Pipidae</taxon>
        <taxon>Xenopodinae</taxon>
        <taxon>Xenopus</taxon>
        <taxon>Silurana</taxon>
    </lineage>
</organism>
<dbReference type="InterPro" id="IPR013106">
    <property type="entry name" value="Ig_V-set"/>
</dbReference>
<dbReference type="InterPro" id="IPR003599">
    <property type="entry name" value="Ig_sub"/>
</dbReference>
<keyword evidence="1" id="KW-0732">Signal</keyword>
<dbReference type="AlphaFoldDB" id="A0A803J3N3"/>
<evidence type="ECO:0000256" key="1">
    <source>
        <dbReference type="ARBA" id="ARBA00022729"/>
    </source>
</evidence>
<dbReference type="Pfam" id="PF07686">
    <property type="entry name" value="V-set"/>
    <property type="match status" value="1"/>
</dbReference>
<dbReference type="SMART" id="SM00409">
    <property type="entry name" value="IG"/>
    <property type="match status" value="1"/>
</dbReference>
<evidence type="ECO:0000256" key="3">
    <source>
        <dbReference type="SAM" id="MobiDB-lite"/>
    </source>
</evidence>
<dbReference type="InParanoid" id="A0A803J3N3"/>
<proteinExistence type="predicted"/>
<dbReference type="GO" id="GO:0002376">
    <property type="term" value="P:immune system process"/>
    <property type="evidence" value="ECO:0007669"/>
    <property type="project" value="UniProtKB-KW"/>
</dbReference>
<protein>
    <recommendedName>
        <fullName evidence="4">Ig-like domain-containing protein</fullName>
    </recommendedName>
</protein>
<dbReference type="Ensembl" id="ENSXETT00000110140">
    <property type="protein sequence ID" value="ENSXETP00000102437"/>
    <property type="gene ID" value="ENSXETG00000046075"/>
</dbReference>
<feature type="region of interest" description="Disordered" evidence="3">
    <location>
        <begin position="112"/>
        <end position="181"/>
    </location>
</feature>
<dbReference type="InterPro" id="IPR013783">
    <property type="entry name" value="Ig-like_fold"/>
</dbReference>
<dbReference type="InterPro" id="IPR036179">
    <property type="entry name" value="Ig-like_dom_sf"/>
</dbReference>
<feature type="domain" description="Ig-like" evidence="4">
    <location>
        <begin position="10"/>
        <end position="107"/>
    </location>
</feature>
<reference evidence="5" key="1">
    <citation type="journal article" date="2010" name="Science">
        <title>The genome of the Western clawed frog Xenopus tropicalis.</title>
        <authorList>
            <person name="Hellsten U."/>
            <person name="Harland R.M."/>
            <person name="Gilchrist M.J."/>
            <person name="Hendrix D."/>
            <person name="Jurka J."/>
            <person name="Kapitonov V."/>
            <person name="Ovcharenko I."/>
            <person name="Putnam N.H."/>
            <person name="Shu S."/>
            <person name="Taher L."/>
            <person name="Blitz I.L."/>
            <person name="Blumberg B."/>
            <person name="Dichmann D.S."/>
            <person name="Dubchak I."/>
            <person name="Amaya E."/>
            <person name="Detter J.C."/>
            <person name="Fletcher R."/>
            <person name="Gerhard D.S."/>
            <person name="Goodstein D."/>
            <person name="Graves T."/>
            <person name="Grigoriev I.V."/>
            <person name="Grimwood J."/>
            <person name="Kawashima T."/>
            <person name="Lindquist E."/>
            <person name="Lucas S.M."/>
            <person name="Mead P.E."/>
            <person name="Mitros T."/>
            <person name="Ogino H."/>
            <person name="Ohta Y."/>
            <person name="Poliakov A.V."/>
            <person name="Pollet N."/>
            <person name="Robert J."/>
            <person name="Salamov A."/>
            <person name="Sater A.K."/>
            <person name="Schmutz J."/>
            <person name="Terry A."/>
            <person name="Vize P.D."/>
            <person name="Warren W.C."/>
            <person name="Wells D."/>
            <person name="Wills A."/>
            <person name="Wilson R.K."/>
            <person name="Zimmerman L.B."/>
            <person name="Zorn A.M."/>
            <person name="Grainger R."/>
            <person name="Grammer T."/>
            <person name="Khokha M.K."/>
            <person name="Richardson P.M."/>
            <person name="Rokhsar D.S."/>
        </authorList>
    </citation>
    <scope>NUCLEOTIDE SEQUENCE [LARGE SCALE GENOMIC DNA]</scope>
    <source>
        <strain evidence="5">Nigerian</strain>
    </source>
</reference>
<name>A0A803J3N3_XENTR</name>
<dbReference type="SUPFAM" id="SSF48726">
    <property type="entry name" value="Immunoglobulin"/>
    <property type="match status" value="1"/>
</dbReference>
<dbReference type="GeneTree" id="ENSGT01150000287552"/>
<dbReference type="PANTHER" id="PTHR23268:SF124">
    <property type="entry name" value="IG-LIKE DOMAIN-CONTAINING PROTEIN"/>
    <property type="match status" value="1"/>
</dbReference>
<dbReference type="InterPro" id="IPR050413">
    <property type="entry name" value="TCR_beta_variable"/>
</dbReference>
<evidence type="ECO:0000313" key="5">
    <source>
        <dbReference type="Ensembl" id="ENSXETP00000102437"/>
    </source>
</evidence>
<keyword evidence="2" id="KW-0391">Immunity</keyword>
<accession>A0A803J3N3</accession>
<dbReference type="SMART" id="SM00406">
    <property type="entry name" value="IGv"/>
    <property type="match status" value="1"/>
</dbReference>
<dbReference type="InterPro" id="IPR007110">
    <property type="entry name" value="Ig-like_dom"/>
</dbReference>
<evidence type="ECO:0000259" key="4">
    <source>
        <dbReference type="PROSITE" id="PS50835"/>
    </source>
</evidence>
<reference evidence="5" key="2">
    <citation type="submission" date="2021-03" db="UniProtKB">
        <authorList>
            <consortium name="Ensembl"/>
        </authorList>
    </citation>
    <scope>IDENTIFICATION</scope>
</reference>